<reference evidence="1 2" key="1">
    <citation type="journal article" date="2015" name="Genome Announc.">
        <title>Complete Genome Sequence of Citrobacter freundii Myophage Moogle.</title>
        <authorList>
            <person name="Nguyen Q.T."/>
            <person name="Luna A.J."/>
            <person name="Hernandez A.C."/>
            <person name="Kuty Everett G.F."/>
        </authorList>
    </citation>
    <scope>NUCLEOTIDE SEQUENCE [LARGE SCALE GENOMIC DNA]</scope>
</reference>
<dbReference type="GeneID" id="24574041"/>
<protein>
    <submittedName>
        <fullName evidence="1">Uncharacterized protein</fullName>
    </submittedName>
</protein>
<evidence type="ECO:0000313" key="2">
    <source>
        <dbReference type="Proteomes" id="UP000030203"/>
    </source>
</evidence>
<dbReference type="EMBL" id="KM236239">
    <property type="protein sequence ID" value="AIW03838.1"/>
    <property type="molecule type" value="Genomic_DNA"/>
</dbReference>
<organism evidence="1 2">
    <name type="scientific">Citrobacter phage Moogle</name>
    <dbReference type="NCBI Taxonomy" id="1540094"/>
    <lineage>
        <taxon>Viruses</taxon>
        <taxon>Duplodnaviria</taxon>
        <taxon>Heunggongvirae</taxon>
        <taxon>Uroviricota</taxon>
        <taxon>Caudoviricetes</taxon>
        <taxon>Andersonviridae</taxon>
        <taxon>Ounavirinae</taxon>
        <taxon>Mooglevirus</taxon>
        <taxon>Mooglevirus moogle</taxon>
    </lineage>
</organism>
<proteinExistence type="predicted"/>
<evidence type="ECO:0000313" key="1">
    <source>
        <dbReference type="EMBL" id="AIW03838.1"/>
    </source>
</evidence>
<sequence length="143" mass="16246">MKNVKEVVRKAMLDNSTKEEMYKEICDKLNCSRHAAMTLLHSFIWECSEAYMVHVALENSHLLGDVELSKNEEIPVKLNTLYFVESVADGSVVGTIHIERECDGKYVGYGEASQHSEFANAHWIVEKDGNIQINGKNVFKLRV</sequence>
<keyword evidence="2" id="KW-1185">Reference proteome</keyword>
<dbReference type="RefSeq" id="YP_009145744.1">
    <property type="nucleotide sequence ID" value="NC_027293.1"/>
</dbReference>
<gene>
    <name evidence="1" type="ORF">CPT_Moogle101</name>
</gene>
<name>A0A0A0RVU5_9CAUD</name>
<accession>A0A0A0RVU5</accession>
<dbReference type="KEGG" id="vg:24574041"/>
<dbReference type="Proteomes" id="UP000030203">
    <property type="component" value="Segment"/>
</dbReference>
<dbReference type="OrthoDB" id="10988at10239"/>